<dbReference type="Proteomes" id="UP001307849">
    <property type="component" value="Unassembled WGS sequence"/>
</dbReference>
<protein>
    <submittedName>
        <fullName evidence="2">Uncharacterized protein</fullName>
    </submittedName>
</protein>
<name>A0AAN8NP20_9PEZI</name>
<evidence type="ECO:0000313" key="2">
    <source>
        <dbReference type="EMBL" id="KAK6514388.1"/>
    </source>
</evidence>
<proteinExistence type="predicted"/>
<feature type="region of interest" description="Disordered" evidence="1">
    <location>
        <begin position="294"/>
        <end position="318"/>
    </location>
</feature>
<dbReference type="EMBL" id="JAVHJM010000005">
    <property type="protein sequence ID" value="KAK6514388.1"/>
    <property type="molecule type" value="Genomic_DNA"/>
</dbReference>
<organism evidence="2 3">
    <name type="scientific">Arthrobotrys conoides</name>
    <dbReference type="NCBI Taxonomy" id="74498"/>
    <lineage>
        <taxon>Eukaryota</taxon>
        <taxon>Fungi</taxon>
        <taxon>Dikarya</taxon>
        <taxon>Ascomycota</taxon>
        <taxon>Pezizomycotina</taxon>
        <taxon>Orbiliomycetes</taxon>
        <taxon>Orbiliales</taxon>
        <taxon>Orbiliaceae</taxon>
        <taxon>Arthrobotrys</taxon>
    </lineage>
</organism>
<comment type="caution">
    <text evidence="2">The sequence shown here is derived from an EMBL/GenBank/DDBJ whole genome shotgun (WGS) entry which is preliminary data.</text>
</comment>
<evidence type="ECO:0000313" key="3">
    <source>
        <dbReference type="Proteomes" id="UP001307849"/>
    </source>
</evidence>
<sequence>MPDPEVTIGEYFDREILEIVGIIQRPFKFDDNRAKWPFWRYEMMNWIRRHHHLLTNNFHALVEFKECTEEETLAGILIYNVVGAVLSSKDKRSTTQAEQAEAFEKLENKIQVYEWLIDLLTPYFKEWRETENLRKIMSKPQGRKPVFKFLVSIDKAGEILGCSEEEKTKAFHNTVRKDLKIALAGKLQKDVEELTFWDFWNGMNRVEWEQKALQRELNRYRKHSSNSSGEEQQLESERERDSRQKPTRWSDEDFELVKGAGACYNCGYTNHKNVECRKPRNRVKKLSEKSIAILKNTISKKERNKSQPRGRGQKSMVQNSECKKPFYSCQRIDVTRIAH</sequence>
<dbReference type="AlphaFoldDB" id="A0AAN8NP20"/>
<gene>
    <name evidence="2" type="ORF">TWF506_008783</name>
</gene>
<reference evidence="2 3" key="1">
    <citation type="submission" date="2019-10" db="EMBL/GenBank/DDBJ databases">
        <authorList>
            <person name="Palmer J.M."/>
        </authorList>
    </citation>
    <scope>NUCLEOTIDE SEQUENCE [LARGE SCALE GENOMIC DNA]</scope>
    <source>
        <strain evidence="2 3">TWF506</strain>
    </source>
</reference>
<feature type="compositionally biased region" description="Basic and acidic residues" evidence="1">
    <location>
        <begin position="235"/>
        <end position="251"/>
    </location>
</feature>
<accession>A0AAN8NP20</accession>
<keyword evidence="3" id="KW-1185">Reference proteome</keyword>
<feature type="region of interest" description="Disordered" evidence="1">
    <location>
        <begin position="219"/>
        <end position="251"/>
    </location>
</feature>
<evidence type="ECO:0000256" key="1">
    <source>
        <dbReference type="SAM" id="MobiDB-lite"/>
    </source>
</evidence>